<evidence type="ECO:0000313" key="8">
    <source>
        <dbReference type="EMBL" id="KAB2931334.1"/>
    </source>
</evidence>
<dbReference type="Pfam" id="PF07696">
    <property type="entry name" value="7TMR-DISMED2"/>
    <property type="match status" value="1"/>
</dbReference>
<evidence type="ECO:0000256" key="3">
    <source>
        <dbReference type="PROSITE-ProRule" id="PRU00284"/>
    </source>
</evidence>
<dbReference type="Pfam" id="PF07695">
    <property type="entry name" value="7TMR-DISM_7TM"/>
    <property type="match status" value="1"/>
</dbReference>
<keyword evidence="5" id="KW-0812">Transmembrane</keyword>
<evidence type="ECO:0000256" key="4">
    <source>
        <dbReference type="SAM" id="Coils"/>
    </source>
</evidence>
<dbReference type="InterPro" id="IPR004089">
    <property type="entry name" value="MCPsignal_dom"/>
</dbReference>
<feature type="transmembrane region" description="Helical" evidence="5">
    <location>
        <begin position="300"/>
        <end position="322"/>
    </location>
</feature>
<dbReference type="GO" id="GO:0004888">
    <property type="term" value="F:transmembrane signaling receptor activity"/>
    <property type="evidence" value="ECO:0007669"/>
    <property type="project" value="InterPro"/>
</dbReference>
<feature type="transmembrane region" description="Helical" evidence="5">
    <location>
        <begin position="334"/>
        <end position="351"/>
    </location>
</feature>
<comment type="similarity">
    <text evidence="2">Belongs to the methyl-accepting chemotaxis (MCP) protein family.</text>
</comment>
<dbReference type="Pfam" id="PF00015">
    <property type="entry name" value="MCPsignal"/>
    <property type="match status" value="1"/>
</dbReference>
<dbReference type="InterPro" id="IPR011622">
    <property type="entry name" value="7TMR_DISM_rcpt_extracell_dom2"/>
</dbReference>
<keyword evidence="6" id="KW-0732">Signal</keyword>
<feature type="chain" id="PRO_5032419127" description="Methyl-accepting transducer domain-containing protein" evidence="6">
    <location>
        <begin position="31"/>
        <end position="714"/>
    </location>
</feature>
<feature type="transmembrane region" description="Helical" evidence="5">
    <location>
        <begin position="184"/>
        <end position="206"/>
    </location>
</feature>
<feature type="transmembrane region" description="Helical" evidence="5">
    <location>
        <begin position="247"/>
        <end position="264"/>
    </location>
</feature>
<dbReference type="Proteomes" id="UP000460298">
    <property type="component" value="Unassembled WGS sequence"/>
</dbReference>
<sequence length="714" mass="80089">MKFIQLIQTQIFAKTIFFLALLAPSFPLSAAPFVWTGGKMALTSSHVQAFSDPSGQLTLDEVRSQEFQSVSSLNYSMSTAVQWVRFSVRSDTNEQMFLRLAHPLFDELDFFIYTANGMERIQAGRSLPVSAWPLATADHIVPMTLKRGETAEIYMRMQSGNSRATPVEFIGIRDLLEEMTLSTLLYALILGGMLFIIVNNAIMFAALRDLSHLFFAGYMLSVFFFLLGLTGYGPLLLWGSIPYLSERVVTMCIGASVSALLFFQSHYLKMKRRRPLLYRIFQAVGFIYLGQMALALLPTYIYASMIGVYGSPVAAFLLIFVSALEIRRSNEGRMLFLSWLVVLCAAVFFALKVAKVLPDHTVIHMLLPLGFLGQMLFINYLLSRRISDLNSSLEKEKQRMRDERLRLEEMLDESRAISLNLKELSEREKQMAARLNNLSQEEASMSEQLSSAMEEVFARTEGVRNGMQNQNEKAGVIDESLKELLRTRETVREAVNHTMSFFTDIQNGFVVFRNNLEELMKRMHSIRDAGNVIQDVVKMIRDVTERINMLSLNASIEAARAGEFGRGFAVVADEVGKLAEETGSNSKKIQGQVALMEGEMTGGLDAAGRSESSIASLLQSLSDIHSLLVKVSQSMDVLDGAVSRLESHSRENRRLSDEIFEASGEQIDSLKESLHSVSRLAQMATQLSKNNDEILELSEAVLAEADRLNRTMNR</sequence>
<feature type="signal peptide" evidence="6">
    <location>
        <begin position="1"/>
        <end position="30"/>
    </location>
</feature>
<dbReference type="PANTHER" id="PTHR32089:SF112">
    <property type="entry name" value="LYSOZYME-LIKE PROTEIN-RELATED"/>
    <property type="match status" value="1"/>
</dbReference>
<keyword evidence="4" id="KW-0175">Coiled coil</keyword>
<feature type="transmembrane region" description="Helical" evidence="5">
    <location>
        <begin position="363"/>
        <end position="382"/>
    </location>
</feature>
<dbReference type="AlphaFoldDB" id="A0A833LY77"/>
<evidence type="ECO:0000313" key="9">
    <source>
        <dbReference type="Proteomes" id="UP000460298"/>
    </source>
</evidence>
<dbReference type="Gene3D" id="1.10.287.950">
    <property type="entry name" value="Methyl-accepting chemotaxis protein"/>
    <property type="match status" value="1"/>
</dbReference>
<dbReference type="InterPro" id="IPR011623">
    <property type="entry name" value="7TMR_DISM_rcpt_extracell_dom1"/>
</dbReference>
<feature type="transmembrane region" description="Helical" evidence="5">
    <location>
        <begin position="213"/>
        <end position="235"/>
    </location>
</feature>
<gene>
    <name evidence="8" type="ORF">F9K24_13925</name>
</gene>
<feature type="transmembrane region" description="Helical" evidence="5">
    <location>
        <begin position="276"/>
        <end position="294"/>
    </location>
</feature>
<dbReference type="GO" id="GO:0016020">
    <property type="term" value="C:membrane"/>
    <property type="evidence" value="ECO:0007669"/>
    <property type="project" value="InterPro"/>
</dbReference>
<dbReference type="EMBL" id="WBUI01000014">
    <property type="protein sequence ID" value="KAB2931334.1"/>
    <property type="molecule type" value="Genomic_DNA"/>
</dbReference>
<keyword evidence="5" id="KW-0472">Membrane</keyword>
<keyword evidence="1 3" id="KW-0807">Transducer</keyword>
<feature type="domain" description="Methyl-accepting transducer" evidence="7">
    <location>
        <begin position="424"/>
        <end position="681"/>
    </location>
</feature>
<dbReference type="InterPro" id="IPR004090">
    <property type="entry name" value="Chemotax_Me-accpt_rcpt"/>
</dbReference>
<feature type="coiled-coil region" evidence="4">
    <location>
        <begin position="383"/>
        <end position="455"/>
    </location>
</feature>
<evidence type="ECO:0000256" key="2">
    <source>
        <dbReference type="ARBA" id="ARBA00029447"/>
    </source>
</evidence>
<name>A0A833LY77_9LEPT</name>
<evidence type="ECO:0000256" key="1">
    <source>
        <dbReference type="ARBA" id="ARBA00023224"/>
    </source>
</evidence>
<dbReference type="GO" id="GO:0007165">
    <property type="term" value="P:signal transduction"/>
    <property type="evidence" value="ECO:0007669"/>
    <property type="project" value="UniProtKB-KW"/>
</dbReference>
<accession>A0A833LY77</accession>
<keyword evidence="5" id="KW-1133">Transmembrane helix</keyword>
<feature type="coiled-coil region" evidence="4">
    <location>
        <begin position="638"/>
        <end position="665"/>
    </location>
</feature>
<dbReference type="SMART" id="SM00283">
    <property type="entry name" value="MA"/>
    <property type="match status" value="1"/>
</dbReference>
<comment type="caution">
    <text evidence="8">The sequence shown here is derived from an EMBL/GenBank/DDBJ whole genome shotgun (WGS) entry which is preliminary data.</text>
</comment>
<proteinExistence type="inferred from homology"/>
<reference evidence="8 9" key="1">
    <citation type="submission" date="2019-10" db="EMBL/GenBank/DDBJ databases">
        <title>Extracellular Electron Transfer in a Candidatus Methanoperedens spp. Enrichment Culture.</title>
        <authorList>
            <person name="Berger S."/>
            <person name="Rangel Shaw D."/>
            <person name="Berben T."/>
            <person name="In 'T Zandt M."/>
            <person name="Frank J."/>
            <person name="Reimann J."/>
            <person name="Jetten M.S.M."/>
            <person name="Welte C.U."/>
        </authorList>
    </citation>
    <scope>NUCLEOTIDE SEQUENCE [LARGE SCALE GENOMIC DNA]</scope>
    <source>
        <strain evidence="8">SB12</strain>
    </source>
</reference>
<dbReference type="GO" id="GO:0006935">
    <property type="term" value="P:chemotaxis"/>
    <property type="evidence" value="ECO:0007669"/>
    <property type="project" value="InterPro"/>
</dbReference>
<evidence type="ECO:0000256" key="5">
    <source>
        <dbReference type="SAM" id="Phobius"/>
    </source>
</evidence>
<evidence type="ECO:0000259" key="7">
    <source>
        <dbReference type="PROSITE" id="PS50111"/>
    </source>
</evidence>
<dbReference type="Gene3D" id="2.60.40.2380">
    <property type="match status" value="1"/>
</dbReference>
<dbReference type="PROSITE" id="PS50111">
    <property type="entry name" value="CHEMOTAXIS_TRANSDUC_2"/>
    <property type="match status" value="1"/>
</dbReference>
<dbReference type="PANTHER" id="PTHR32089">
    <property type="entry name" value="METHYL-ACCEPTING CHEMOTAXIS PROTEIN MCPB"/>
    <property type="match status" value="1"/>
</dbReference>
<dbReference type="PRINTS" id="PR00260">
    <property type="entry name" value="CHEMTRNSDUCR"/>
</dbReference>
<protein>
    <recommendedName>
        <fullName evidence="7">Methyl-accepting transducer domain-containing protein</fullName>
    </recommendedName>
</protein>
<dbReference type="SUPFAM" id="SSF58104">
    <property type="entry name" value="Methyl-accepting chemotaxis protein (MCP) signaling domain"/>
    <property type="match status" value="1"/>
</dbReference>
<evidence type="ECO:0000256" key="6">
    <source>
        <dbReference type="SAM" id="SignalP"/>
    </source>
</evidence>
<organism evidence="8 9">
    <name type="scientific">Leptonema illini</name>
    <dbReference type="NCBI Taxonomy" id="183"/>
    <lineage>
        <taxon>Bacteria</taxon>
        <taxon>Pseudomonadati</taxon>
        <taxon>Spirochaetota</taxon>
        <taxon>Spirochaetia</taxon>
        <taxon>Leptospirales</taxon>
        <taxon>Leptospiraceae</taxon>
        <taxon>Leptonema</taxon>
    </lineage>
</organism>